<evidence type="ECO:0000313" key="1">
    <source>
        <dbReference type="EMBL" id="EIF01219.1"/>
    </source>
</evidence>
<keyword evidence="2" id="KW-1185">Reference proteome</keyword>
<gene>
    <name evidence="1" type="ORF">SacglDRAFT_00004</name>
</gene>
<dbReference type="eggNOG" id="ENOG50345QT">
    <property type="taxonomic scope" value="Bacteria"/>
</dbReference>
<geneLocation type="plasmid" evidence="1 2">
    <name>pSACGL01</name>
</geneLocation>
<keyword evidence="1" id="KW-0614">Plasmid</keyword>
<dbReference type="Proteomes" id="UP000005087">
    <property type="component" value="Plasmid pSACGL01"/>
</dbReference>
<name>I1D8E4_9PSEU</name>
<dbReference type="AlphaFoldDB" id="I1D8E4"/>
<dbReference type="RefSeq" id="WP_005467137.1">
    <property type="nucleotide sequence ID" value="NZ_CM001485.1"/>
</dbReference>
<reference evidence="2" key="2">
    <citation type="submission" date="2012-01" db="EMBL/GenBank/DDBJ databases">
        <title>Noncontiguous Finished sequence of chromosome of Saccharomonospora glauca K62.</title>
        <authorList>
            <consortium name="US DOE Joint Genome Institute"/>
            <person name="Lucas S."/>
            <person name="Han J."/>
            <person name="Lapidus A."/>
            <person name="Cheng J.-F."/>
            <person name="Goodwin L."/>
            <person name="Pitluck S."/>
            <person name="Peters L."/>
            <person name="Mikhailova N."/>
            <person name="Held B."/>
            <person name="Detter J.C."/>
            <person name="Han C."/>
            <person name="Tapia R."/>
            <person name="Land M."/>
            <person name="Hauser L."/>
            <person name="Kyrpides N."/>
            <person name="Ivanova N."/>
            <person name="Pagani I."/>
            <person name="Brambilla E.-M."/>
            <person name="Klenk H.-P."/>
            <person name="Woyke T."/>
        </authorList>
    </citation>
    <scope>NUCLEOTIDE SEQUENCE [LARGE SCALE GENOMIC DNA]</scope>
    <source>
        <strain evidence="2">K62</strain>
        <plasmid evidence="2">pSACGL01</plasmid>
    </source>
</reference>
<proteinExistence type="predicted"/>
<evidence type="ECO:0000313" key="2">
    <source>
        <dbReference type="Proteomes" id="UP000005087"/>
    </source>
</evidence>
<dbReference type="HOGENOM" id="CLU_1395434_0_0_11"/>
<protein>
    <submittedName>
        <fullName evidence="1">Uncharacterized protein</fullName>
    </submittedName>
</protein>
<dbReference type="OrthoDB" id="3259824at2"/>
<sequence>MSIQIIKASRESELFFEMDNGAAPTYLEVDLPGREVSVGYHAGSGTPGRVWHGYTRRYDIPLLTADAANRLMERIAPLAERMCVDWSEEIGRSGRAEAVLGADGRAAEAELIAALPDENTVDPEDVIDVWDAANLFVGNEAEEYGITADTSDAELERIATQMLDEVRSSSASGVVVAPGLTDYLRDLRDELVEQD</sequence>
<dbReference type="EMBL" id="CM001485">
    <property type="protein sequence ID" value="EIF01219.1"/>
    <property type="molecule type" value="Genomic_DNA"/>
</dbReference>
<organism evidence="1 2">
    <name type="scientific">Saccharomonospora glauca K62</name>
    <dbReference type="NCBI Taxonomy" id="928724"/>
    <lineage>
        <taxon>Bacteria</taxon>
        <taxon>Bacillati</taxon>
        <taxon>Actinomycetota</taxon>
        <taxon>Actinomycetes</taxon>
        <taxon>Pseudonocardiales</taxon>
        <taxon>Pseudonocardiaceae</taxon>
        <taxon>Saccharomonospora</taxon>
    </lineage>
</organism>
<reference evidence="1 2" key="1">
    <citation type="submission" date="2011-09" db="EMBL/GenBank/DDBJ databases">
        <authorList>
            <consortium name="US DOE Joint Genome Institute (JGI-PGF)"/>
            <person name="Lucas S."/>
            <person name="Han J."/>
            <person name="Lapidus A."/>
            <person name="Cheng J.-F."/>
            <person name="Goodwin L."/>
            <person name="Pitluck S."/>
            <person name="Peters L."/>
            <person name="Land M.L."/>
            <person name="Hauser L."/>
            <person name="Brambilla E."/>
            <person name="Klenk H.-P."/>
            <person name="Woyke T.J."/>
        </authorList>
    </citation>
    <scope>NUCLEOTIDE SEQUENCE [LARGE SCALE GENOMIC DNA]</scope>
    <source>
        <strain evidence="1 2">K62</strain>
        <plasmid evidence="1 2">pSACGL01</plasmid>
    </source>
</reference>
<accession>I1D8E4</accession>